<proteinExistence type="predicted"/>
<accession>A0A8T1QGQ6</accession>
<dbReference type="AlphaFoldDB" id="A0A8T1QGQ6"/>
<protein>
    <submittedName>
        <fullName evidence="2">Uncharacterized protein</fullName>
    </submittedName>
</protein>
<feature type="transmembrane region" description="Helical" evidence="1">
    <location>
        <begin position="105"/>
        <end position="124"/>
    </location>
</feature>
<name>A0A8T1QGQ6_CARIL</name>
<evidence type="ECO:0000256" key="1">
    <source>
        <dbReference type="SAM" id="Phobius"/>
    </source>
</evidence>
<dbReference type="Proteomes" id="UP000811609">
    <property type="component" value="Chromosome 5"/>
</dbReference>
<organism evidence="2 3">
    <name type="scientific">Carya illinoinensis</name>
    <name type="common">Pecan</name>
    <dbReference type="NCBI Taxonomy" id="32201"/>
    <lineage>
        <taxon>Eukaryota</taxon>
        <taxon>Viridiplantae</taxon>
        <taxon>Streptophyta</taxon>
        <taxon>Embryophyta</taxon>
        <taxon>Tracheophyta</taxon>
        <taxon>Spermatophyta</taxon>
        <taxon>Magnoliopsida</taxon>
        <taxon>eudicotyledons</taxon>
        <taxon>Gunneridae</taxon>
        <taxon>Pentapetalae</taxon>
        <taxon>rosids</taxon>
        <taxon>fabids</taxon>
        <taxon>Fagales</taxon>
        <taxon>Juglandaceae</taxon>
        <taxon>Carya</taxon>
    </lineage>
</organism>
<comment type="caution">
    <text evidence="2">The sequence shown here is derived from an EMBL/GenBank/DDBJ whole genome shotgun (WGS) entry which is preliminary data.</text>
</comment>
<keyword evidence="1" id="KW-1133">Transmembrane helix</keyword>
<reference evidence="2" key="1">
    <citation type="submission" date="2020-12" db="EMBL/GenBank/DDBJ databases">
        <title>WGS assembly of Carya illinoinensis cv. Pawnee.</title>
        <authorList>
            <person name="Platts A."/>
            <person name="Shu S."/>
            <person name="Wright S."/>
            <person name="Barry K."/>
            <person name="Edger P."/>
            <person name="Pires J.C."/>
            <person name="Schmutz J."/>
        </authorList>
    </citation>
    <scope>NUCLEOTIDE SEQUENCE</scope>
    <source>
        <tissue evidence="2">Leaf</tissue>
    </source>
</reference>
<keyword evidence="1" id="KW-0812">Transmembrane</keyword>
<keyword evidence="1" id="KW-0472">Membrane</keyword>
<dbReference type="EMBL" id="CM031813">
    <property type="protein sequence ID" value="KAG6653589.1"/>
    <property type="molecule type" value="Genomic_DNA"/>
</dbReference>
<keyword evidence="3" id="KW-1185">Reference proteome</keyword>
<sequence>MVQAFPSSHGQLTDEANAALPSNFLSRITWAQKHYYRRRSLVCNIHNKQRLPKQSIICLSDPSVISLFRRHLKSEEQQMTHNTSVTMLLLCQYAWRFPPILDTSLISYCYNLILVPLAFVYFALREEKKVER</sequence>
<evidence type="ECO:0000313" key="2">
    <source>
        <dbReference type="EMBL" id="KAG6653589.1"/>
    </source>
</evidence>
<gene>
    <name evidence="2" type="ORF">CIPAW_05G087900</name>
</gene>
<evidence type="ECO:0000313" key="3">
    <source>
        <dbReference type="Proteomes" id="UP000811609"/>
    </source>
</evidence>